<reference evidence="1" key="2">
    <citation type="submission" date="2017-06" db="EMBL/GenBank/DDBJ databases">
        <title>WGS assembly of Brachypodium distachyon.</title>
        <authorList>
            <consortium name="The International Brachypodium Initiative"/>
            <person name="Lucas S."/>
            <person name="Harmon-Smith M."/>
            <person name="Lail K."/>
            <person name="Tice H."/>
            <person name="Grimwood J."/>
            <person name="Bruce D."/>
            <person name="Barry K."/>
            <person name="Shu S."/>
            <person name="Lindquist E."/>
            <person name="Wang M."/>
            <person name="Pitluck S."/>
            <person name="Vogel J.P."/>
            <person name="Garvin D.F."/>
            <person name="Mockler T.C."/>
            <person name="Schmutz J."/>
            <person name="Rokhsar D."/>
            <person name="Bevan M.W."/>
        </authorList>
    </citation>
    <scope>NUCLEOTIDE SEQUENCE</scope>
    <source>
        <strain evidence="1">Bd21</strain>
    </source>
</reference>
<accession>A0A2K2DG31</accession>
<gene>
    <name evidence="1" type="ORF">BRADI_2g55345v3</name>
</gene>
<dbReference type="Proteomes" id="UP000008810">
    <property type="component" value="Chromosome 2"/>
</dbReference>
<evidence type="ECO:0000313" key="2">
    <source>
        <dbReference type="EnsemblPlants" id="PNT73220"/>
    </source>
</evidence>
<dbReference type="EnsemblPlants" id="PNT73220">
    <property type="protein sequence ID" value="PNT73220"/>
    <property type="gene ID" value="BRADI_2g55345v3"/>
</dbReference>
<reference evidence="1 2" key="1">
    <citation type="journal article" date="2010" name="Nature">
        <title>Genome sequencing and analysis of the model grass Brachypodium distachyon.</title>
        <authorList>
            <consortium name="International Brachypodium Initiative"/>
        </authorList>
    </citation>
    <scope>NUCLEOTIDE SEQUENCE [LARGE SCALE GENOMIC DNA]</scope>
    <source>
        <strain evidence="1 2">Bd21</strain>
    </source>
</reference>
<keyword evidence="3" id="KW-1185">Reference proteome</keyword>
<dbReference type="Gramene" id="PNT73220">
    <property type="protein sequence ID" value="PNT73220"/>
    <property type="gene ID" value="BRADI_2g55345v3"/>
</dbReference>
<dbReference type="AlphaFoldDB" id="A0A2K2DG31"/>
<name>A0A2K2DG31_BRADI</name>
<sequence length="89" mass="9441">MISGPSYHTNTRTNAASIRTLITEGDCALIGPCEPPRLSTRSCNWENGFSNPPSLPPSLGHQASRGGGMCSLDCFPAPDFLLPVPSDRP</sequence>
<reference evidence="2" key="3">
    <citation type="submission" date="2018-08" db="UniProtKB">
        <authorList>
            <consortium name="EnsemblPlants"/>
        </authorList>
    </citation>
    <scope>IDENTIFICATION</scope>
    <source>
        <strain evidence="2">cv. Bd21</strain>
    </source>
</reference>
<evidence type="ECO:0000313" key="3">
    <source>
        <dbReference type="Proteomes" id="UP000008810"/>
    </source>
</evidence>
<dbReference type="EMBL" id="CM000881">
    <property type="protein sequence ID" value="PNT73220.1"/>
    <property type="molecule type" value="Genomic_DNA"/>
</dbReference>
<evidence type="ECO:0000313" key="1">
    <source>
        <dbReference type="EMBL" id="PNT73220.1"/>
    </source>
</evidence>
<proteinExistence type="predicted"/>
<dbReference type="InParanoid" id="A0A2K2DG31"/>
<protein>
    <submittedName>
        <fullName evidence="1 2">Uncharacterized protein</fullName>
    </submittedName>
</protein>
<organism evidence="1">
    <name type="scientific">Brachypodium distachyon</name>
    <name type="common">Purple false brome</name>
    <name type="synonym">Trachynia distachya</name>
    <dbReference type="NCBI Taxonomy" id="15368"/>
    <lineage>
        <taxon>Eukaryota</taxon>
        <taxon>Viridiplantae</taxon>
        <taxon>Streptophyta</taxon>
        <taxon>Embryophyta</taxon>
        <taxon>Tracheophyta</taxon>
        <taxon>Spermatophyta</taxon>
        <taxon>Magnoliopsida</taxon>
        <taxon>Liliopsida</taxon>
        <taxon>Poales</taxon>
        <taxon>Poaceae</taxon>
        <taxon>BOP clade</taxon>
        <taxon>Pooideae</taxon>
        <taxon>Stipodae</taxon>
        <taxon>Brachypodieae</taxon>
        <taxon>Brachypodium</taxon>
    </lineage>
</organism>